<dbReference type="Pfam" id="PF02082">
    <property type="entry name" value="Rrf2"/>
    <property type="match status" value="1"/>
</dbReference>
<dbReference type="GO" id="GO:0005829">
    <property type="term" value="C:cytosol"/>
    <property type="evidence" value="ECO:0007669"/>
    <property type="project" value="TreeGrafter"/>
</dbReference>
<protein>
    <recommendedName>
        <fullName evidence="3">Rrf2 family transcriptional regulator</fullName>
    </recommendedName>
</protein>
<dbReference type="PANTHER" id="PTHR33221:SF15">
    <property type="entry name" value="HTH-TYPE TRANSCRIPTIONAL REGULATOR YWGB-RELATED"/>
    <property type="match status" value="1"/>
</dbReference>
<dbReference type="AlphaFoldDB" id="A0A2S7F776"/>
<comment type="caution">
    <text evidence="1">The sequence shown here is derived from an EMBL/GenBank/DDBJ whole genome shotgun (WGS) entry which is preliminary data.</text>
</comment>
<dbReference type="InterPro" id="IPR036388">
    <property type="entry name" value="WH-like_DNA-bd_sf"/>
</dbReference>
<dbReference type="PANTHER" id="PTHR33221">
    <property type="entry name" value="WINGED HELIX-TURN-HELIX TRANSCRIPTIONAL REGULATOR, RRF2 FAMILY"/>
    <property type="match status" value="1"/>
</dbReference>
<organism evidence="1 2">
    <name type="scientific">Clostridium butyricum</name>
    <dbReference type="NCBI Taxonomy" id="1492"/>
    <lineage>
        <taxon>Bacteria</taxon>
        <taxon>Bacillati</taxon>
        <taxon>Bacillota</taxon>
        <taxon>Clostridia</taxon>
        <taxon>Eubacteriales</taxon>
        <taxon>Clostridiaceae</taxon>
        <taxon>Clostridium</taxon>
    </lineage>
</organism>
<dbReference type="Gene3D" id="1.10.10.10">
    <property type="entry name" value="Winged helix-like DNA-binding domain superfamily/Winged helix DNA-binding domain"/>
    <property type="match status" value="1"/>
</dbReference>
<dbReference type="InterPro" id="IPR036390">
    <property type="entry name" value="WH_DNA-bd_sf"/>
</dbReference>
<name>A0A2S7F776_CLOBU</name>
<evidence type="ECO:0000313" key="2">
    <source>
        <dbReference type="Proteomes" id="UP000238081"/>
    </source>
</evidence>
<reference evidence="1 2" key="1">
    <citation type="submission" date="2016-01" db="EMBL/GenBank/DDBJ databases">
        <title>Characterization of the Clostridium difficile lineages that are prevalent in Hong Kong and China.</title>
        <authorList>
            <person name="Kwok J.S.-L."/>
            <person name="Lam W.-Y."/>
            <person name="Ip M."/>
            <person name="Chan T.-F."/>
            <person name="Hawkey P.M."/>
            <person name="Tsui S.K.-W."/>
        </authorList>
    </citation>
    <scope>NUCLEOTIDE SEQUENCE [LARGE SCALE GENOMIC DNA]</scope>
    <source>
        <strain evidence="1 2">300064</strain>
    </source>
</reference>
<dbReference type="Proteomes" id="UP000238081">
    <property type="component" value="Unassembled WGS sequence"/>
</dbReference>
<dbReference type="SUPFAM" id="SSF46785">
    <property type="entry name" value="Winged helix' DNA-binding domain"/>
    <property type="match status" value="1"/>
</dbReference>
<dbReference type="GO" id="GO:0003700">
    <property type="term" value="F:DNA-binding transcription factor activity"/>
    <property type="evidence" value="ECO:0007669"/>
    <property type="project" value="TreeGrafter"/>
</dbReference>
<evidence type="ECO:0000313" key="1">
    <source>
        <dbReference type="EMBL" id="PPV12881.1"/>
    </source>
</evidence>
<dbReference type="InterPro" id="IPR000944">
    <property type="entry name" value="Tscrpt_reg_Rrf2"/>
</dbReference>
<gene>
    <name evidence="1" type="ORF">AWN73_17670</name>
</gene>
<dbReference type="EMBL" id="LRDH01000131">
    <property type="protein sequence ID" value="PPV12881.1"/>
    <property type="molecule type" value="Genomic_DNA"/>
</dbReference>
<dbReference type="RefSeq" id="WP_043662295.1">
    <property type="nucleotide sequence ID" value="NZ_JAIOKK010000009.1"/>
</dbReference>
<accession>A0A2S7F776</accession>
<sequence length="151" mass="17198">MRIDTKCSIGIHCMILIAVYGDKCKLTSEIISKSTGCNNVIIRNILSKFKKRGFISIARGVGGTVMNCNLGDISIWDIYSVLDDKEPAKIIGIHPNPYEKCPVGHCIEDILNEPYRRIGDAIKNEMKKYTLDKIVDEFYKKESQWEDVLKR</sequence>
<proteinExistence type="predicted"/>
<evidence type="ECO:0008006" key="3">
    <source>
        <dbReference type="Google" id="ProtNLM"/>
    </source>
</evidence>